<dbReference type="Proteomes" id="UP001215712">
    <property type="component" value="Unassembled WGS sequence"/>
</dbReference>
<accession>A0AAD6HE51</accession>
<comment type="caution">
    <text evidence="1">The sequence shown here is derived from an EMBL/GenBank/DDBJ whole genome shotgun (WGS) entry which is preliminary data.</text>
</comment>
<sequence>MNSQRVATLAETVLSAANYSILKNAFTSSNYDAKTSGTVIGGYRYYTLNYDWAAWSVASDSAFTSE</sequence>
<reference evidence="1" key="1">
    <citation type="journal article" date="2023" name="IMA Fungus">
        <title>Comparative genomic study of the Penicillium genus elucidates a diverse pangenome and 15 lateral gene transfer events.</title>
        <authorList>
            <person name="Petersen C."/>
            <person name="Sorensen T."/>
            <person name="Nielsen M.R."/>
            <person name="Sondergaard T.E."/>
            <person name="Sorensen J.L."/>
            <person name="Fitzpatrick D.A."/>
            <person name="Frisvad J.C."/>
            <person name="Nielsen K.L."/>
        </authorList>
    </citation>
    <scope>NUCLEOTIDE SEQUENCE</scope>
    <source>
        <strain evidence="1">IBT 17514</strain>
    </source>
</reference>
<protein>
    <submittedName>
        <fullName evidence="1">Uncharacterized protein</fullName>
    </submittedName>
</protein>
<dbReference type="AlphaFoldDB" id="A0AAD6HE51"/>
<proteinExistence type="predicted"/>
<reference evidence="1" key="2">
    <citation type="submission" date="2023-01" db="EMBL/GenBank/DDBJ databases">
        <authorList>
            <person name="Petersen C."/>
        </authorList>
    </citation>
    <scope>NUCLEOTIDE SEQUENCE</scope>
    <source>
        <strain evidence="1">IBT 17514</strain>
    </source>
</reference>
<dbReference type="EMBL" id="JAQJAN010000017">
    <property type="protein sequence ID" value="KAJ5709848.1"/>
    <property type="molecule type" value="Genomic_DNA"/>
</dbReference>
<evidence type="ECO:0000313" key="2">
    <source>
        <dbReference type="Proteomes" id="UP001215712"/>
    </source>
</evidence>
<gene>
    <name evidence="1" type="ORF">N7493_009440</name>
</gene>
<organism evidence="1 2">
    <name type="scientific">Penicillium malachiteum</name>
    <dbReference type="NCBI Taxonomy" id="1324776"/>
    <lineage>
        <taxon>Eukaryota</taxon>
        <taxon>Fungi</taxon>
        <taxon>Dikarya</taxon>
        <taxon>Ascomycota</taxon>
        <taxon>Pezizomycotina</taxon>
        <taxon>Eurotiomycetes</taxon>
        <taxon>Eurotiomycetidae</taxon>
        <taxon>Eurotiales</taxon>
        <taxon>Aspergillaceae</taxon>
        <taxon>Penicillium</taxon>
    </lineage>
</organism>
<keyword evidence="2" id="KW-1185">Reference proteome</keyword>
<name>A0AAD6HE51_9EURO</name>
<evidence type="ECO:0000313" key="1">
    <source>
        <dbReference type="EMBL" id="KAJ5709848.1"/>
    </source>
</evidence>